<protein>
    <submittedName>
        <fullName evidence="1">Uncharacterized protein</fullName>
    </submittedName>
</protein>
<accession>A0A8J5YVB6</accession>
<dbReference type="AlphaFoldDB" id="A0A8J5YVB6"/>
<dbReference type="OrthoDB" id="10547504at2759"/>
<gene>
    <name evidence="1" type="ORF">CXB51_017712</name>
</gene>
<dbReference type="EMBL" id="JAHUZN010000007">
    <property type="protein sequence ID" value="KAG8489707.1"/>
    <property type="molecule type" value="Genomic_DNA"/>
</dbReference>
<name>A0A8J5YVB6_9ROSI</name>
<sequence length="66" mass="7551">MKTNRKTLSDPSSKMLVHEQIVDIKRERRALENSLRSLTAARSTINNASSIQYRRIENRQPSPANA</sequence>
<proteinExistence type="predicted"/>
<comment type="caution">
    <text evidence="1">The sequence shown here is derived from an EMBL/GenBank/DDBJ whole genome shotgun (WGS) entry which is preliminary data.</text>
</comment>
<organism evidence="1 2">
    <name type="scientific">Gossypium anomalum</name>
    <dbReference type="NCBI Taxonomy" id="47600"/>
    <lineage>
        <taxon>Eukaryota</taxon>
        <taxon>Viridiplantae</taxon>
        <taxon>Streptophyta</taxon>
        <taxon>Embryophyta</taxon>
        <taxon>Tracheophyta</taxon>
        <taxon>Spermatophyta</taxon>
        <taxon>Magnoliopsida</taxon>
        <taxon>eudicotyledons</taxon>
        <taxon>Gunneridae</taxon>
        <taxon>Pentapetalae</taxon>
        <taxon>rosids</taxon>
        <taxon>malvids</taxon>
        <taxon>Malvales</taxon>
        <taxon>Malvaceae</taxon>
        <taxon>Malvoideae</taxon>
        <taxon>Gossypium</taxon>
    </lineage>
</organism>
<keyword evidence="2" id="KW-1185">Reference proteome</keyword>
<evidence type="ECO:0000313" key="2">
    <source>
        <dbReference type="Proteomes" id="UP000701853"/>
    </source>
</evidence>
<evidence type="ECO:0000313" key="1">
    <source>
        <dbReference type="EMBL" id="KAG8489707.1"/>
    </source>
</evidence>
<reference evidence="1 2" key="1">
    <citation type="journal article" date="2021" name="bioRxiv">
        <title>The Gossypium anomalum genome as a resource for cotton improvement and evolutionary analysis of hybrid incompatibility.</title>
        <authorList>
            <person name="Grover C.E."/>
            <person name="Yuan D."/>
            <person name="Arick M.A."/>
            <person name="Miller E.R."/>
            <person name="Hu G."/>
            <person name="Peterson D.G."/>
            <person name="Wendel J.F."/>
            <person name="Udall J.A."/>
        </authorList>
    </citation>
    <scope>NUCLEOTIDE SEQUENCE [LARGE SCALE GENOMIC DNA]</scope>
    <source>
        <strain evidence="1">JFW-Udall</strain>
        <tissue evidence="1">Leaf</tissue>
    </source>
</reference>
<dbReference type="Proteomes" id="UP000701853">
    <property type="component" value="Chromosome 7"/>
</dbReference>